<evidence type="ECO:0000313" key="3">
    <source>
        <dbReference type="Proteomes" id="UP000007322"/>
    </source>
</evidence>
<feature type="region of interest" description="Disordered" evidence="1">
    <location>
        <begin position="180"/>
        <end position="199"/>
    </location>
</feature>
<dbReference type="Proteomes" id="UP000007322">
    <property type="component" value="Chromosome 1"/>
</dbReference>
<dbReference type="KEGG" id="mtm:MYCTH_2106582"/>
<protein>
    <submittedName>
        <fullName evidence="2">Uncharacterized protein</fullName>
    </submittedName>
</protein>
<proteinExistence type="predicted"/>
<keyword evidence="3" id="KW-1185">Reference proteome</keyword>
<reference evidence="2 3" key="1">
    <citation type="journal article" date="2011" name="Nat. Biotechnol.">
        <title>Comparative genomic analysis of the thermophilic biomass-degrading fungi Myceliophthora thermophila and Thielavia terrestris.</title>
        <authorList>
            <person name="Berka R.M."/>
            <person name="Grigoriev I.V."/>
            <person name="Otillar R."/>
            <person name="Salamov A."/>
            <person name="Grimwood J."/>
            <person name="Reid I."/>
            <person name="Ishmael N."/>
            <person name="John T."/>
            <person name="Darmond C."/>
            <person name="Moisan M.-C."/>
            <person name="Henrissat B."/>
            <person name="Coutinho P.M."/>
            <person name="Lombard V."/>
            <person name="Natvig D.O."/>
            <person name="Lindquist E."/>
            <person name="Schmutz J."/>
            <person name="Lucas S."/>
            <person name="Harris P."/>
            <person name="Powlowski J."/>
            <person name="Bellemare A."/>
            <person name="Taylor D."/>
            <person name="Butler G."/>
            <person name="de Vries R.P."/>
            <person name="Allijn I.E."/>
            <person name="van den Brink J."/>
            <person name="Ushinsky S."/>
            <person name="Storms R."/>
            <person name="Powell A.J."/>
            <person name="Paulsen I.T."/>
            <person name="Elbourne L.D.H."/>
            <person name="Baker S.E."/>
            <person name="Magnuson J."/>
            <person name="LaBoissiere S."/>
            <person name="Clutterbuck A.J."/>
            <person name="Martinez D."/>
            <person name="Wogulis M."/>
            <person name="de Leon A.L."/>
            <person name="Rey M.W."/>
            <person name="Tsang A."/>
        </authorList>
    </citation>
    <scope>NUCLEOTIDE SEQUENCE [LARGE SCALE GENOMIC DNA]</scope>
    <source>
        <strain evidence="3">ATCC 42464 / BCRC 31852 / DSM 1799</strain>
    </source>
</reference>
<sequence>MPARTDFKAGHLLPFVSVDIRLGKVFQRGSKVPRSSEHAPEFIDISPDLTRKAGHDSGQAPTVFAITHDGRTLTDAGNPSPSLPPSSLPPVGPRDKYPVKGQLCVRGRGRAEARPIETGETVRRRDRGDVGSGSYYNKVGYRLLLIQQCVKYSGSERLFDAERTGNTNPEGQIGLMHGKQGICGEQQGQERHRKPRRYH</sequence>
<dbReference type="AlphaFoldDB" id="G2Q5F3"/>
<dbReference type="VEuPathDB" id="FungiDB:MYCTH_2106582"/>
<dbReference type="EMBL" id="CP003002">
    <property type="protein sequence ID" value="AEO53784.1"/>
    <property type="molecule type" value="Genomic_DNA"/>
</dbReference>
<organism evidence="2 3">
    <name type="scientific">Thermothelomyces thermophilus (strain ATCC 42464 / BCRC 31852 / DSM 1799)</name>
    <name type="common">Sporotrichum thermophile</name>
    <dbReference type="NCBI Taxonomy" id="573729"/>
    <lineage>
        <taxon>Eukaryota</taxon>
        <taxon>Fungi</taxon>
        <taxon>Dikarya</taxon>
        <taxon>Ascomycota</taxon>
        <taxon>Pezizomycotina</taxon>
        <taxon>Sordariomycetes</taxon>
        <taxon>Sordariomycetidae</taxon>
        <taxon>Sordariales</taxon>
        <taxon>Chaetomiaceae</taxon>
        <taxon>Thermothelomyces</taxon>
    </lineage>
</organism>
<dbReference type="GeneID" id="11505648"/>
<dbReference type="HOGENOM" id="CLU_1373043_0_0_1"/>
<gene>
    <name evidence="2" type="ORF">MYCTH_2106582</name>
</gene>
<evidence type="ECO:0000313" key="2">
    <source>
        <dbReference type="EMBL" id="AEO53784.1"/>
    </source>
</evidence>
<dbReference type="RefSeq" id="XP_003659029.1">
    <property type="nucleotide sequence ID" value="XM_003658981.1"/>
</dbReference>
<feature type="compositionally biased region" description="Pro residues" evidence="1">
    <location>
        <begin position="81"/>
        <end position="92"/>
    </location>
</feature>
<accession>G2Q5F3</accession>
<evidence type="ECO:0000256" key="1">
    <source>
        <dbReference type="SAM" id="MobiDB-lite"/>
    </source>
</evidence>
<dbReference type="InParanoid" id="G2Q5F3"/>
<name>G2Q5F3_THET4</name>
<feature type="region of interest" description="Disordered" evidence="1">
    <location>
        <begin position="71"/>
        <end position="95"/>
    </location>
</feature>